<dbReference type="Proteomes" id="UP001497522">
    <property type="component" value="Chromosome 6"/>
</dbReference>
<gene>
    <name evidence="2" type="ORF">CSSPJE1EN2_LOCUS19505</name>
</gene>
<accession>A0ABP1BPS5</accession>
<keyword evidence="3" id="KW-1185">Reference proteome</keyword>
<evidence type="ECO:0000256" key="1">
    <source>
        <dbReference type="SAM" id="Coils"/>
    </source>
</evidence>
<feature type="coiled-coil region" evidence="1">
    <location>
        <begin position="36"/>
        <end position="87"/>
    </location>
</feature>
<reference evidence="2" key="1">
    <citation type="submission" date="2024-03" db="EMBL/GenBank/DDBJ databases">
        <authorList>
            <consortium name="ELIXIR-Norway"/>
            <consortium name="Elixir Norway"/>
        </authorList>
    </citation>
    <scope>NUCLEOTIDE SEQUENCE</scope>
</reference>
<name>A0ABP1BPS5_9BRYO</name>
<dbReference type="EMBL" id="OZ023707">
    <property type="protein sequence ID" value="CAK9877680.1"/>
    <property type="molecule type" value="Genomic_DNA"/>
</dbReference>
<keyword evidence="1" id="KW-0175">Coiled coil</keyword>
<protein>
    <submittedName>
        <fullName evidence="2">Uncharacterized protein</fullName>
    </submittedName>
</protein>
<organism evidence="2 3">
    <name type="scientific">Sphagnum jensenii</name>
    <dbReference type="NCBI Taxonomy" id="128206"/>
    <lineage>
        <taxon>Eukaryota</taxon>
        <taxon>Viridiplantae</taxon>
        <taxon>Streptophyta</taxon>
        <taxon>Embryophyta</taxon>
        <taxon>Bryophyta</taxon>
        <taxon>Sphagnophytina</taxon>
        <taxon>Sphagnopsida</taxon>
        <taxon>Sphagnales</taxon>
        <taxon>Sphagnaceae</taxon>
        <taxon>Sphagnum</taxon>
    </lineage>
</organism>
<evidence type="ECO:0000313" key="2">
    <source>
        <dbReference type="EMBL" id="CAK9877680.1"/>
    </source>
</evidence>
<evidence type="ECO:0000313" key="3">
    <source>
        <dbReference type="Proteomes" id="UP001497522"/>
    </source>
</evidence>
<sequence length="197" mass="22759">MGSRDLAQSGSRTETIPVRGEQSVFMELRRLGTTTVDMVRQNLEKMRERAEALRKETKPEEFSKKMKEEFEANRDRINKELNALELQCETTKPDPNNYDLQTPQGRQKLEEHEVLWMKATHAVLAATRTWSDLFKDLVDHAVRMLSEIETTMVHGETTNAKKIVEQFMDWWANTFMKKANTAPQEVQDVLATASDEA</sequence>
<proteinExistence type="predicted"/>